<organism evidence="1 2">
    <name type="scientific">Smallanthus sonchifolius</name>
    <dbReference type="NCBI Taxonomy" id="185202"/>
    <lineage>
        <taxon>Eukaryota</taxon>
        <taxon>Viridiplantae</taxon>
        <taxon>Streptophyta</taxon>
        <taxon>Embryophyta</taxon>
        <taxon>Tracheophyta</taxon>
        <taxon>Spermatophyta</taxon>
        <taxon>Magnoliopsida</taxon>
        <taxon>eudicotyledons</taxon>
        <taxon>Gunneridae</taxon>
        <taxon>Pentapetalae</taxon>
        <taxon>asterids</taxon>
        <taxon>campanulids</taxon>
        <taxon>Asterales</taxon>
        <taxon>Asteraceae</taxon>
        <taxon>Asteroideae</taxon>
        <taxon>Heliantheae alliance</taxon>
        <taxon>Millerieae</taxon>
        <taxon>Smallanthus</taxon>
    </lineage>
</organism>
<reference evidence="1 2" key="2">
    <citation type="journal article" date="2022" name="Mol. Ecol. Resour.">
        <title>The genomes of chicory, endive, great burdock and yacon provide insights into Asteraceae paleo-polyploidization history and plant inulin production.</title>
        <authorList>
            <person name="Fan W."/>
            <person name="Wang S."/>
            <person name="Wang H."/>
            <person name="Wang A."/>
            <person name="Jiang F."/>
            <person name="Liu H."/>
            <person name="Zhao H."/>
            <person name="Xu D."/>
            <person name="Zhang Y."/>
        </authorList>
    </citation>
    <scope>NUCLEOTIDE SEQUENCE [LARGE SCALE GENOMIC DNA]</scope>
    <source>
        <strain evidence="2">cv. Yunnan</strain>
        <tissue evidence="1">Leaves</tissue>
    </source>
</reference>
<accession>A0ACB9K6Z3</accession>
<proteinExistence type="predicted"/>
<protein>
    <submittedName>
        <fullName evidence="1">Uncharacterized protein</fullName>
    </submittedName>
</protein>
<keyword evidence="2" id="KW-1185">Reference proteome</keyword>
<gene>
    <name evidence="1" type="ORF">L1987_02173</name>
</gene>
<comment type="caution">
    <text evidence="1">The sequence shown here is derived from an EMBL/GenBank/DDBJ whole genome shotgun (WGS) entry which is preliminary data.</text>
</comment>
<name>A0ACB9K6Z3_9ASTR</name>
<evidence type="ECO:0000313" key="2">
    <source>
        <dbReference type="Proteomes" id="UP001056120"/>
    </source>
</evidence>
<evidence type="ECO:0000313" key="1">
    <source>
        <dbReference type="EMBL" id="KAI3828076.1"/>
    </source>
</evidence>
<dbReference type="Proteomes" id="UP001056120">
    <property type="component" value="Linkage Group LG01"/>
</dbReference>
<dbReference type="EMBL" id="CM042018">
    <property type="protein sequence ID" value="KAI3828076.1"/>
    <property type="molecule type" value="Genomic_DNA"/>
</dbReference>
<reference evidence="2" key="1">
    <citation type="journal article" date="2022" name="Mol. Ecol. Resour.">
        <title>The genomes of chicory, endive, great burdock and yacon provide insights into Asteraceae palaeo-polyploidization history and plant inulin production.</title>
        <authorList>
            <person name="Fan W."/>
            <person name="Wang S."/>
            <person name="Wang H."/>
            <person name="Wang A."/>
            <person name="Jiang F."/>
            <person name="Liu H."/>
            <person name="Zhao H."/>
            <person name="Xu D."/>
            <person name="Zhang Y."/>
        </authorList>
    </citation>
    <scope>NUCLEOTIDE SEQUENCE [LARGE SCALE GENOMIC DNA]</scope>
    <source>
        <strain evidence="2">cv. Yunnan</strain>
    </source>
</reference>
<sequence length="68" mass="8030">MMGNLRIVDFCCGSNDFSCFMKEKLDSMGKRCKFKNYDLITPKVVFVKVYKMVFIGSNFHKNSRDLRF</sequence>